<protein>
    <submittedName>
        <fullName evidence="1">Uncharacterized protein</fullName>
    </submittedName>
</protein>
<organism evidence="1 2">
    <name type="scientific">Paspalum notatum var. saurae</name>
    <dbReference type="NCBI Taxonomy" id="547442"/>
    <lineage>
        <taxon>Eukaryota</taxon>
        <taxon>Viridiplantae</taxon>
        <taxon>Streptophyta</taxon>
        <taxon>Embryophyta</taxon>
        <taxon>Tracheophyta</taxon>
        <taxon>Spermatophyta</taxon>
        <taxon>Magnoliopsida</taxon>
        <taxon>Liliopsida</taxon>
        <taxon>Poales</taxon>
        <taxon>Poaceae</taxon>
        <taxon>PACMAD clade</taxon>
        <taxon>Panicoideae</taxon>
        <taxon>Andropogonodae</taxon>
        <taxon>Paspaleae</taxon>
        <taxon>Paspalinae</taxon>
        <taxon>Paspalum</taxon>
    </lineage>
</organism>
<dbReference type="AlphaFoldDB" id="A0AAQ3SNR3"/>
<evidence type="ECO:0000313" key="1">
    <source>
        <dbReference type="EMBL" id="WVZ57647.1"/>
    </source>
</evidence>
<accession>A0AAQ3SNR3</accession>
<gene>
    <name evidence="1" type="ORF">U9M48_008007</name>
</gene>
<reference evidence="1 2" key="1">
    <citation type="submission" date="2024-02" db="EMBL/GenBank/DDBJ databases">
        <title>High-quality chromosome-scale genome assembly of Pensacola bahiagrass (Paspalum notatum Flugge var. saurae).</title>
        <authorList>
            <person name="Vega J.M."/>
            <person name="Podio M."/>
            <person name="Orjuela J."/>
            <person name="Siena L.A."/>
            <person name="Pessino S.C."/>
            <person name="Combes M.C."/>
            <person name="Mariac C."/>
            <person name="Albertini E."/>
            <person name="Pupilli F."/>
            <person name="Ortiz J.P.A."/>
            <person name="Leblanc O."/>
        </authorList>
    </citation>
    <scope>NUCLEOTIDE SEQUENCE [LARGE SCALE GENOMIC DNA]</scope>
    <source>
        <strain evidence="1">R1</strain>
        <tissue evidence="1">Leaf</tissue>
    </source>
</reference>
<dbReference type="EMBL" id="CP144746">
    <property type="protein sequence ID" value="WVZ57647.1"/>
    <property type="molecule type" value="Genomic_DNA"/>
</dbReference>
<proteinExistence type="predicted"/>
<sequence length="73" mass="7785">MAPAASLQLRLQLKQGPAPALPLPLPPLRQLQQAAALHLPCRRPSTGACPTTGTRFSVQLQTMETSQRTAAKT</sequence>
<dbReference type="Proteomes" id="UP001341281">
    <property type="component" value="Chromosome 02"/>
</dbReference>
<evidence type="ECO:0000313" key="2">
    <source>
        <dbReference type="Proteomes" id="UP001341281"/>
    </source>
</evidence>
<name>A0AAQ3SNR3_PASNO</name>
<keyword evidence="2" id="KW-1185">Reference proteome</keyword>